<evidence type="ECO:0000313" key="1">
    <source>
        <dbReference type="EMBL" id="KAJ3607507.1"/>
    </source>
</evidence>
<dbReference type="EMBL" id="JANIIK010000040">
    <property type="protein sequence ID" value="KAJ3607507.1"/>
    <property type="molecule type" value="Genomic_DNA"/>
</dbReference>
<sequence>EISDTEILELIHSALGRMTVDRQIFPVWKDSQMGCVRHNDHRISSLLCDPQDGFVQNLEEISDTEILELIHSALGRMTVDRQIFPVWKDSQMGCVRHNDHRISSLLCDPQD</sequence>
<dbReference type="Proteomes" id="UP001148018">
    <property type="component" value="Unassembled WGS sequence"/>
</dbReference>
<keyword evidence="2" id="KW-1185">Reference proteome</keyword>
<dbReference type="OrthoDB" id="5984008at2759"/>
<dbReference type="AlphaFoldDB" id="A0A9Q0EG88"/>
<feature type="non-terminal residue" evidence="1">
    <location>
        <position position="111"/>
    </location>
</feature>
<protein>
    <submittedName>
        <fullName evidence="1">Uncharacterized protein</fullName>
    </submittedName>
</protein>
<proteinExistence type="predicted"/>
<accession>A0A9Q0EG88</accession>
<organism evidence="1 2">
    <name type="scientific">Muraenolepis orangiensis</name>
    <name type="common">Patagonian moray cod</name>
    <dbReference type="NCBI Taxonomy" id="630683"/>
    <lineage>
        <taxon>Eukaryota</taxon>
        <taxon>Metazoa</taxon>
        <taxon>Chordata</taxon>
        <taxon>Craniata</taxon>
        <taxon>Vertebrata</taxon>
        <taxon>Euteleostomi</taxon>
        <taxon>Actinopterygii</taxon>
        <taxon>Neopterygii</taxon>
        <taxon>Teleostei</taxon>
        <taxon>Neoteleostei</taxon>
        <taxon>Acanthomorphata</taxon>
        <taxon>Zeiogadaria</taxon>
        <taxon>Gadariae</taxon>
        <taxon>Gadiformes</taxon>
        <taxon>Muraenolepidoidei</taxon>
        <taxon>Muraenolepididae</taxon>
        <taxon>Muraenolepis</taxon>
    </lineage>
</organism>
<gene>
    <name evidence="1" type="ORF">NHX12_024558</name>
</gene>
<comment type="caution">
    <text evidence="1">The sequence shown here is derived from an EMBL/GenBank/DDBJ whole genome shotgun (WGS) entry which is preliminary data.</text>
</comment>
<dbReference type="Gene3D" id="3.40.50.2300">
    <property type="match status" value="1"/>
</dbReference>
<name>A0A9Q0EG88_9TELE</name>
<reference evidence="1" key="1">
    <citation type="submission" date="2022-07" db="EMBL/GenBank/DDBJ databases">
        <title>Chromosome-level genome of Muraenolepis orangiensis.</title>
        <authorList>
            <person name="Kim J."/>
        </authorList>
    </citation>
    <scope>NUCLEOTIDE SEQUENCE</scope>
    <source>
        <strain evidence="1">KU_S4_2022</strain>
        <tissue evidence="1">Muscle</tissue>
    </source>
</reference>
<evidence type="ECO:0000313" key="2">
    <source>
        <dbReference type="Proteomes" id="UP001148018"/>
    </source>
</evidence>